<keyword evidence="2" id="KW-0812">Transmembrane</keyword>
<protein>
    <recommendedName>
        <fullName evidence="3">Fibronectin type-III domain-containing protein</fullName>
    </recommendedName>
</protein>
<dbReference type="SMART" id="SM00060">
    <property type="entry name" value="FN3"/>
    <property type="match status" value="3"/>
</dbReference>
<feature type="transmembrane region" description="Helical" evidence="2">
    <location>
        <begin position="485"/>
        <end position="508"/>
    </location>
</feature>
<evidence type="ECO:0000313" key="5">
    <source>
        <dbReference type="Proteomes" id="UP000887568"/>
    </source>
</evidence>
<feature type="domain" description="Fibronectin type-III" evidence="3">
    <location>
        <begin position="164"/>
        <end position="260"/>
    </location>
</feature>
<dbReference type="CDD" id="cd00063">
    <property type="entry name" value="FN3"/>
    <property type="match status" value="2"/>
</dbReference>
<dbReference type="PROSITE" id="PS50853">
    <property type="entry name" value="FN3"/>
    <property type="match status" value="2"/>
</dbReference>
<keyword evidence="2" id="KW-1133">Transmembrane helix</keyword>
<keyword evidence="2" id="KW-0472">Membrane</keyword>
<proteinExistence type="predicted"/>
<feature type="region of interest" description="Disordered" evidence="1">
    <location>
        <begin position="455"/>
        <end position="475"/>
    </location>
</feature>
<dbReference type="OrthoDB" id="5969272at2759"/>
<feature type="domain" description="Fibronectin type-III" evidence="3">
    <location>
        <begin position="362"/>
        <end position="458"/>
    </location>
</feature>
<dbReference type="Pfam" id="PF00041">
    <property type="entry name" value="fn3"/>
    <property type="match status" value="1"/>
</dbReference>
<reference evidence="4" key="1">
    <citation type="submission" date="2022-11" db="UniProtKB">
        <authorList>
            <consortium name="EnsemblMetazoa"/>
        </authorList>
    </citation>
    <scope>IDENTIFICATION</scope>
</reference>
<dbReference type="InterPro" id="IPR036116">
    <property type="entry name" value="FN3_sf"/>
</dbReference>
<sequence>MYPPLFPTLSTRLDYLERKMSAVGLSPLLLFVLCLHLEGSNAFESVHLSATPVKGDPYALNLTWTYPSQGRLIQEHGKPKYFSISFALENRYGCHTVPNATQYGNRQMVEMIRRGGTHDAGRYTLTGLEPNSMYFIYIQGFTLSFNFPESSTYARTGQKSPVDAPTGVRLIRNESTTTSLKFAWDRVPCTSGSRSSPFLAYRYSLISDENPTGSSLETTSAEALVAGLEPYTRYGFRVQFKSEEGYGPFSEPYYAITMGQVSLTQETEVAAGETVELVCRSRGSSSSGIPGPDHLILGGPEGKGQRSSTMVSGLTRINHFRAVVDEPNVEFTCTLHYDGVDEALGTDSLRVKVYEKPYVQTVPMVRIGVPSPGNATVTWLPWTADGGGDGPVDDQEVVWRRAGDLEYDNMAVEPSSVSAVVRGLDPDAEYEFAVVLFRKGIPGPPNKAMLIEGTTTPAMPDGPSEKSSQNEGGYHNLFGPETDNAIIAGVCGIFLVILILLSVIGVWCTSTKTPSDDKVPLTKGED</sequence>
<dbReference type="GeneID" id="119723152"/>
<dbReference type="InterPro" id="IPR003961">
    <property type="entry name" value="FN3_dom"/>
</dbReference>
<evidence type="ECO:0000256" key="2">
    <source>
        <dbReference type="SAM" id="Phobius"/>
    </source>
</evidence>
<dbReference type="RefSeq" id="XP_038049630.1">
    <property type="nucleotide sequence ID" value="XM_038193702.1"/>
</dbReference>
<evidence type="ECO:0000259" key="3">
    <source>
        <dbReference type="PROSITE" id="PS50853"/>
    </source>
</evidence>
<keyword evidence="5" id="KW-1185">Reference proteome</keyword>
<dbReference type="EnsemblMetazoa" id="XM_038193702.1">
    <property type="protein sequence ID" value="XP_038049630.1"/>
    <property type="gene ID" value="LOC119723152"/>
</dbReference>
<name>A0A913ZF83_PATMI</name>
<dbReference type="Proteomes" id="UP000887568">
    <property type="component" value="Unplaced"/>
</dbReference>
<evidence type="ECO:0000313" key="4">
    <source>
        <dbReference type="EnsemblMetazoa" id="XP_038049630.1"/>
    </source>
</evidence>
<dbReference type="PANTHER" id="PTHR26391:SF18">
    <property type="entry name" value="PROTEIN KINASE RECEPTOR TIE-1, PUTATIVE-RELATED"/>
    <property type="match status" value="1"/>
</dbReference>
<dbReference type="AlphaFoldDB" id="A0A913ZF83"/>
<dbReference type="Gene3D" id="2.60.40.10">
    <property type="entry name" value="Immunoglobulins"/>
    <property type="match status" value="3"/>
</dbReference>
<organism evidence="4 5">
    <name type="scientific">Patiria miniata</name>
    <name type="common">Bat star</name>
    <name type="synonym">Asterina miniata</name>
    <dbReference type="NCBI Taxonomy" id="46514"/>
    <lineage>
        <taxon>Eukaryota</taxon>
        <taxon>Metazoa</taxon>
        <taxon>Echinodermata</taxon>
        <taxon>Eleutherozoa</taxon>
        <taxon>Asterozoa</taxon>
        <taxon>Asteroidea</taxon>
        <taxon>Valvatacea</taxon>
        <taxon>Valvatida</taxon>
        <taxon>Asterinidae</taxon>
        <taxon>Patiria</taxon>
    </lineage>
</organism>
<accession>A0A913ZF83</accession>
<dbReference type="PANTHER" id="PTHR26391">
    <property type="entry name" value="INACTIVE TYROSINE-PROTEIN KINASE 7"/>
    <property type="match status" value="1"/>
</dbReference>
<dbReference type="OMA" id="PDAEYEF"/>
<dbReference type="SUPFAM" id="SSF49265">
    <property type="entry name" value="Fibronectin type III"/>
    <property type="match status" value="2"/>
</dbReference>
<dbReference type="InterPro" id="IPR013783">
    <property type="entry name" value="Ig-like_fold"/>
</dbReference>
<evidence type="ECO:0000256" key="1">
    <source>
        <dbReference type="SAM" id="MobiDB-lite"/>
    </source>
</evidence>